<evidence type="ECO:0000256" key="7">
    <source>
        <dbReference type="ARBA" id="ARBA00024686"/>
    </source>
</evidence>
<evidence type="ECO:0000313" key="11">
    <source>
        <dbReference type="EnsemblPlants" id="OB02G22120.1"/>
    </source>
</evidence>
<dbReference type="Gene3D" id="2.30.180.10">
    <property type="entry name" value="FAS1 domain"/>
    <property type="match status" value="1"/>
</dbReference>
<sequence>MASSSSQQGTFFLALALTLATTVFVTASGQQQPAAGGEAPSPAPAGPLNLTEILTKATHYNTFVRLLKDTEVSSQVSSLLNNDRNADGLTVLAPTDAAFGRLRPGTLNRMDAQAQSELVLFHILPKYYGFVTFETTTNPVRTQASSQRGVCTVNITTAGEEKVNVSSGVMETTLGKPLRDGHPLAVYSLDDVLLPPDMFGPGAKKNLGADAPTAAGKPGKQTASSSSSTVAATPDEAPSKEADATATAAAGRIAIGWPVFAAAVTALAMSLL</sequence>
<evidence type="ECO:0000259" key="10">
    <source>
        <dbReference type="PROSITE" id="PS50213"/>
    </source>
</evidence>
<dbReference type="EnsemblPlants" id="OB02G22120.1">
    <property type="protein sequence ID" value="OB02G22120.1"/>
    <property type="gene ID" value="OB02G22120"/>
</dbReference>
<dbReference type="KEGG" id="obr:102700500"/>
<feature type="signal peptide" evidence="9">
    <location>
        <begin position="1"/>
        <end position="27"/>
    </location>
</feature>
<dbReference type="GO" id="GO:0098552">
    <property type="term" value="C:side of membrane"/>
    <property type="evidence" value="ECO:0007669"/>
    <property type="project" value="UniProtKB-KW"/>
</dbReference>
<dbReference type="PANTHER" id="PTHR32077:SF42">
    <property type="entry name" value="OS02G0308800 PROTEIN"/>
    <property type="match status" value="1"/>
</dbReference>
<protein>
    <recommendedName>
        <fullName evidence="10">FAS1 domain-containing protein</fullName>
    </recommendedName>
</protein>
<accession>J3LC45</accession>
<dbReference type="HOGENOM" id="CLU_067693_1_0_1"/>
<dbReference type="SUPFAM" id="SSF82153">
    <property type="entry name" value="FAS1 domain"/>
    <property type="match status" value="1"/>
</dbReference>
<evidence type="ECO:0000256" key="1">
    <source>
        <dbReference type="ARBA" id="ARBA00004609"/>
    </source>
</evidence>
<dbReference type="OMA" id="DHAPANE"/>
<dbReference type="OrthoDB" id="286301at2759"/>
<keyword evidence="3" id="KW-1003">Cell membrane</keyword>
<proteinExistence type="inferred from homology"/>
<feature type="compositionally biased region" description="Low complexity" evidence="8">
    <location>
        <begin position="222"/>
        <end position="233"/>
    </location>
</feature>
<gene>
    <name evidence="11" type="primary">LOC102700500</name>
</gene>
<dbReference type="SMART" id="SM00554">
    <property type="entry name" value="FAS1"/>
    <property type="match status" value="1"/>
</dbReference>
<dbReference type="eggNOG" id="ENOG502R770">
    <property type="taxonomic scope" value="Eukaryota"/>
</dbReference>
<evidence type="ECO:0000256" key="5">
    <source>
        <dbReference type="ARBA" id="ARBA00022729"/>
    </source>
</evidence>
<dbReference type="GeneID" id="102700500"/>
<comment type="function">
    <text evidence="7">May be a cell surface adhesion protein.</text>
</comment>
<keyword evidence="4" id="KW-0449">Lipoprotein</keyword>
<feature type="domain" description="FAS1" evidence="10">
    <location>
        <begin position="47"/>
        <end position="193"/>
    </location>
</feature>
<dbReference type="GO" id="GO:0005886">
    <property type="term" value="C:plasma membrane"/>
    <property type="evidence" value="ECO:0007669"/>
    <property type="project" value="UniProtKB-SubCell"/>
</dbReference>
<evidence type="ECO:0000256" key="8">
    <source>
        <dbReference type="SAM" id="MobiDB-lite"/>
    </source>
</evidence>
<keyword evidence="4" id="KW-0336">GPI-anchor</keyword>
<comment type="similarity">
    <text evidence="2">Belongs to the fasciclin-like AGP family.</text>
</comment>
<dbReference type="Gramene" id="OB02G22120.1">
    <property type="protein sequence ID" value="OB02G22120.1"/>
    <property type="gene ID" value="OB02G22120"/>
</dbReference>
<keyword evidence="5 9" id="KW-0732">Signal</keyword>
<evidence type="ECO:0000256" key="6">
    <source>
        <dbReference type="ARBA" id="ARBA00023136"/>
    </source>
</evidence>
<dbReference type="AlphaFoldDB" id="J3LC45"/>
<keyword evidence="4" id="KW-0325">Glycoprotein</keyword>
<keyword evidence="6" id="KW-0472">Membrane</keyword>
<dbReference type="InterPro" id="IPR045003">
    <property type="entry name" value="FLA_A"/>
</dbReference>
<dbReference type="GO" id="GO:0009834">
    <property type="term" value="P:plant-type secondary cell wall biogenesis"/>
    <property type="evidence" value="ECO:0007669"/>
    <property type="project" value="TreeGrafter"/>
</dbReference>
<keyword evidence="12" id="KW-1185">Reference proteome</keyword>
<dbReference type="PANTHER" id="PTHR32077">
    <property type="entry name" value="FASCICLIN-LIKE ARABINOGALACTAN PROTEIN"/>
    <property type="match status" value="1"/>
</dbReference>
<feature type="chain" id="PRO_5003773710" description="FAS1 domain-containing protein" evidence="9">
    <location>
        <begin position="28"/>
        <end position="272"/>
    </location>
</feature>
<evidence type="ECO:0000256" key="9">
    <source>
        <dbReference type="SAM" id="SignalP"/>
    </source>
</evidence>
<dbReference type="PROSITE" id="PS50213">
    <property type="entry name" value="FAS1"/>
    <property type="match status" value="1"/>
</dbReference>
<evidence type="ECO:0000256" key="2">
    <source>
        <dbReference type="ARBA" id="ARBA00007843"/>
    </source>
</evidence>
<evidence type="ECO:0000256" key="4">
    <source>
        <dbReference type="ARBA" id="ARBA00022622"/>
    </source>
</evidence>
<name>J3LC45_ORYBR</name>
<feature type="region of interest" description="Disordered" evidence="8">
    <location>
        <begin position="204"/>
        <end position="243"/>
    </location>
</feature>
<evidence type="ECO:0000256" key="3">
    <source>
        <dbReference type="ARBA" id="ARBA00022475"/>
    </source>
</evidence>
<dbReference type="Pfam" id="PF02469">
    <property type="entry name" value="Fasciclin"/>
    <property type="match status" value="1"/>
</dbReference>
<organism evidence="11">
    <name type="scientific">Oryza brachyantha</name>
    <name type="common">malo sina</name>
    <dbReference type="NCBI Taxonomy" id="4533"/>
    <lineage>
        <taxon>Eukaryota</taxon>
        <taxon>Viridiplantae</taxon>
        <taxon>Streptophyta</taxon>
        <taxon>Embryophyta</taxon>
        <taxon>Tracheophyta</taxon>
        <taxon>Spermatophyta</taxon>
        <taxon>Magnoliopsida</taxon>
        <taxon>Liliopsida</taxon>
        <taxon>Poales</taxon>
        <taxon>Poaceae</taxon>
        <taxon>BOP clade</taxon>
        <taxon>Oryzoideae</taxon>
        <taxon>Oryzeae</taxon>
        <taxon>Oryzinae</taxon>
        <taxon>Oryza</taxon>
    </lineage>
</organism>
<dbReference type="InterPro" id="IPR036378">
    <property type="entry name" value="FAS1_dom_sf"/>
</dbReference>
<dbReference type="STRING" id="4533.J3LC45"/>
<dbReference type="RefSeq" id="XP_006648571.1">
    <property type="nucleotide sequence ID" value="XM_006648508.2"/>
</dbReference>
<reference evidence="11" key="1">
    <citation type="submission" date="2013-04" db="UniProtKB">
        <authorList>
            <consortium name="EnsemblPlants"/>
        </authorList>
    </citation>
    <scope>IDENTIFICATION</scope>
</reference>
<comment type="subcellular location">
    <subcellularLocation>
        <location evidence="1">Cell membrane</location>
        <topology evidence="1">Lipid-anchor</topology>
        <topology evidence="1">GPI-anchor</topology>
    </subcellularLocation>
</comment>
<evidence type="ECO:0000313" key="12">
    <source>
        <dbReference type="Proteomes" id="UP000006038"/>
    </source>
</evidence>
<dbReference type="InterPro" id="IPR000782">
    <property type="entry name" value="FAS1_domain"/>
</dbReference>
<dbReference type="Proteomes" id="UP000006038">
    <property type="component" value="Unassembled WGS sequence"/>
</dbReference>